<keyword evidence="7" id="KW-1185">Reference proteome</keyword>
<evidence type="ECO:0000313" key="6">
    <source>
        <dbReference type="EMBL" id="GAN32308.1"/>
    </source>
</evidence>
<evidence type="ECO:0008006" key="8">
    <source>
        <dbReference type="Google" id="ProtNLM"/>
    </source>
</evidence>
<evidence type="ECO:0000256" key="3">
    <source>
        <dbReference type="ARBA" id="ARBA00022989"/>
    </source>
</evidence>
<reference evidence="7" key="1">
    <citation type="journal article" date="2015" name="Genome Announc.">
        <title>Draft Genome Sequence of an Anaerobic Ammonium-Oxidizing Bacterium, "Candidatus Brocadia sinica".</title>
        <authorList>
            <person name="Oshiki M."/>
            <person name="Shinyako-Hata K."/>
            <person name="Satoh H."/>
            <person name="Okabe S."/>
        </authorList>
    </citation>
    <scope>NUCLEOTIDE SEQUENCE [LARGE SCALE GENOMIC DNA]</scope>
    <source>
        <strain evidence="7">JPN1</strain>
    </source>
</reference>
<dbReference type="Proteomes" id="UP000032309">
    <property type="component" value="Unassembled WGS sequence"/>
</dbReference>
<evidence type="ECO:0000256" key="5">
    <source>
        <dbReference type="SAM" id="Phobius"/>
    </source>
</evidence>
<evidence type="ECO:0000313" key="7">
    <source>
        <dbReference type="Proteomes" id="UP000032309"/>
    </source>
</evidence>
<dbReference type="Pfam" id="PF02674">
    <property type="entry name" value="Colicin_V"/>
    <property type="match status" value="1"/>
</dbReference>
<dbReference type="RefSeq" id="WP_052562445.1">
    <property type="nucleotide sequence ID" value="NZ_BAFN01000001.1"/>
</dbReference>
<dbReference type="InterPro" id="IPR003825">
    <property type="entry name" value="Colicin-V_CvpA"/>
</dbReference>
<keyword evidence="2 5" id="KW-0812">Transmembrane</keyword>
<accession>A0ABQ0JUE5</accession>
<name>A0ABQ0JUE5_9BACT</name>
<evidence type="ECO:0000256" key="4">
    <source>
        <dbReference type="ARBA" id="ARBA00023136"/>
    </source>
</evidence>
<evidence type="ECO:0000256" key="2">
    <source>
        <dbReference type="ARBA" id="ARBA00022692"/>
    </source>
</evidence>
<gene>
    <name evidence="6" type="ORF">BROSI_A0820</name>
</gene>
<feature type="transmembrane region" description="Helical" evidence="5">
    <location>
        <begin position="33"/>
        <end position="57"/>
    </location>
</feature>
<comment type="subcellular location">
    <subcellularLocation>
        <location evidence="1">Membrane</location>
        <topology evidence="1">Multi-pass membrane protein</topology>
    </subcellularLocation>
</comment>
<organism evidence="6 7">
    <name type="scientific">Candidatus Brocadia sinica JPN1</name>
    <dbReference type="NCBI Taxonomy" id="1197129"/>
    <lineage>
        <taxon>Bacteria</taxon>
        <taxon>Pseudomonadati</taxon>
        <taxon>Planctomycetota</taxon>
        <taxon>Candidatus Brocadiia</taxon>
        <taxon>Candidatus Brocadiales</taxon>
        <taxon>Candidatus Brocadiaceae</taxon>
        <taxon>Candidatus Brocadia</taxon>
    </lineage>
</organism>
<feature type="transmembrane region" description="Helical" evidence="5">
    <location>
        <begin position="6"/>
        <end position="26"/>
    </location>
</feature>
<sequence length="190" mass="20677">MNWIDYSIFAILFFATVFGLASGPALQFLRIGCLLISFFTALLFHDVLSNFLGGIFTPSTANLLGYFIIFGVAFMVTYIVTDLVKRITGKWGIGIGLRLLGGLFGILKGLVFCGVIIFGVLLFCSKPACDTVHTSKIATQIGKGMQAIVSSIPENVSNKIKGYANSIKKKNVSKEAKPNEDEDFKETNSE</sequence>
<dbReference type="EMBL" id="BAFN01000001">
    <property type="protein sequence ID" value="GAN32308.1"/>
    <property type="molecule type" value="Genomic_DNA"/>
</dbReference>
<proteinExistence type="predicted"/>
<feature type="transmembrane region" description="Helical" evidence="5">
    <location>
        <begin position="96"/>
        <end position="123"/>
    </location>
</feature>
<keyword evidence="3 5" id="KW-1133">Transmembrane helix</keyword>
<comment type="caution">
    <text evidence="6">The sequence shown here is derived from an EMBL/GenBank/DDBJ whole genome shotgun (WGS) entry which is preliminary data.</text>
</comment>
<feature type="transmembrane region" description="Helical" evidence="5">
    <location>
        <begin position="63"/>
        <end position="84"/>
    </location>
</feature>
<protein>
    <recommendedName>
        <fullName evidence="8">Colicin V production protein</fullName>
    </recommendedName>
</protein>
<evidence type="ECO:0000256" key="1">
    <source>
        <dbReference type="ARBA" id="ARBA00004141"/>
    </source>
</evidence>
<dbReference type="PANTHER" id="PTHR37306">
    <property type="entry name" value="COLICIN V PRODUCTION PROTEIN"/>
    <property type="match status" value="1"/>
</dbReference>
<keyword evidence="4 5" id="KW-0472">Membrane</keyword>
<dbReference type="PANTHER" id="PTHR37306:SF1">
    <property type="entry name" value="COLICIN V PRODUCTION PROTEIN"/>
    <property type="match status" value="1"/>
</dbReference>